<dbReference type="InterPro" id="IPR006093">
    <property type="entry name" value="Oxy_OxRdtase_FAD_BS"/>
</dbReference>
<dbReference type="Proteomes" id="UP001642260">
    <property type="component" value="Unassembled WGS sequence"/>
</dbReference>
<dbReference type="GO" id="GO:0019139">
    <property type="term" value="F:cytokinin dehydrogenase activity"/>
    <property type="evidence" value="ECO:0007669"/>
    <property type="project" value="UniProtKB-EC"/>
</dbReference>
<dbReference type="InterPro" id="IPR016170">
    <property type="entry name" value="Cytok_DH_C_sf"/>
</dbReference>
<name>A0ABC8KG78_ERUVS</name>
<feature type="chain" id="PRO_5044804698" description="cytokinin dehydrogenase" evidence="8">
    <location>
        <begin position="23"/>
        <end position="505"/>
    </location>
</feature>
<keyword evidence="8" id="KW-0732">Signal</keyword>
<dbReference type="Pfam" id="PF01565">
    <property type="entry name" value="FAD_binding_4"/>
    <property type="match status" value="1"/>
</dbReference>
<evidence type="ECO:0000313" key="11">
    <source>
        <dbReference type="Proteomes" id="UP001642260"/>
    </source>
</evidence>
<evidence type="ECO:0000313" key="10">
    <source>
        <dbReference type="EMBL" id="CAH8357543.1"/>
    </source>
</evidence>
<reference evidence="10 11" key="1">
    <citation type="submission" date="2022-03" db="EMBL/GenBank/DDBJ databases">
        <authorList>
            <person name="Macdonald S."/>
            <person name="Ahmed S."/>
            <person name="Newling K."/>
        </authorList>
    </citation>
    <scope>NUCLEOTIDE SEQUENCE [LARGE SCALE GENOMIC DNA]</scope>
</reference>
<dbReference type="SUPFAM" id="SSF55103">
    <property type="entry name" value="FAD-linked oxidases, C-terminal domain"/>
    <property type="match status" value="1"/>
</dbReference>
<evidence type="ECO:0000256" key="6">
    <source>
        <dbReference type="ARBA" id="ARBA00023002"/>
    </source>
</evidence>
<keyword evidence="5" id="KW-0274">FAD</keyword>
<evidence type="ECO:0000256" key="7">
    <source>
        <dbReference type="ARBA" id="ARBA00048224"/>
    </source>
</evidence>
<evidence type="ECO:0000256" key="4">
    <source>
        <dbReference type="ARBA" id="ARBA00022630"/>
    </source>
</evidence>
<dbReference type="InterPro" id="IPR006094">
    <property type="entry name" value="Oxid_FAD_bind_N"/>
</dbReference>
<feature type="domain" description="FAD-binding PCMH-type" evidence="9">
    <location>
        <begin position="59"/>
        <end position="232"/>
    </location>
</feature>
<comment type="similarity">
    <text evidence="2">Belongs to the oxygen-dependent FAD-linked oxidoreductase family.</text>
</comment>
<dbReference type="InterPro" id="IPR050432">
    <property type="entry name" value="FAD-linked_Oxidoreductases_BP"/>
</dbReference>
<dbReference type="AlphaFoldDB" id="A0ABC8KG78"/>
<dbReference type="PROSITE" id="PS51387">
    <property type="entry name" value="FAD_PCMH"/>
    <property type="match status" value="1"/>
</dbReference>
<organism evidence="10 11">
    <name type="scientific">Eruca vesicaria subsp. sativa</name>
    <name type="common">Garden rocket</name>
    <name type="synonym">Eruca sativa</name>
    <dbReference type="NCBI Taxonomy" id="29727"/>
    <lineage>
        <taxon>Eukaryota</taxon>
        <taxon>Viridiplantae</taxon>
        <taxon>Streptophyta</taxon>
        <taxon>Embryophyta</taxon>
        <taxon>Tracheophyta</taxon>
        <taxon>Spermatophyta</taxon>
        <taxon>Magnoliopsida</taxon>
        <taxon>eudicotyledons</taxon>
        <taxon>Gunneridae</taxon>
        <taxon>Pentapetalae</taxon>
        <taxon>rosids</taxon>
        <taxon>malvids</taxon>
        <taxon>Brassicales</taxon>
        <taxon>Brassicaceae</taxon>
        <taxon>Brassiceae</taxon>
        <taxon>Eruca</taxon>
    </lineage>
</organism>
<protein>
    <recommendedName>
        <fullName evidence="3">cytokinin dehydrogenase</fullName>
        <ecNumber evidence="3">1.5.99.12</ecNumber>
    </recommendedName>
</protein>
<dbReference type="Gene3D" id="3.30.43.10">
    <property type="entry name" value="Uridine Diphospho-n-acetylenolpyruvylglucosamine Reductase, domain 2"/>
    <property type="match status" value="1"/>
</dbReference>
<dbReference type="EMBL" id="CAKOAT010233488">
    <property type="protein sequence ID" value="CAH8357543.1"/>
    <property type="molecule type" value="Genomic_DNA"/>
</dbReference>
<sequence>MANLRLMMTLITVRFFLLPSLAISSESTKVIILPKSLNLTLLTDPSTISTASHDYGNITTVTPGGVLCPSSSAEISRLLRYATNGETIFQVAARGQGHSLYGQASVFGGVVINMTCLTSVMVSEDKNYADVAGGTLWLDVLRETADKGVSPVSWTDYLHISVGGTLSNAGIGGQVFRNGPQISNVLELDVITGKGETLECSPQLNPELFYGVLGGLGQFGIISRARIVLNHAPYRAKWFKMLYSDFTAFSKDQERLISMDNDIGVDYLEGQLLMSNGVVDTSFFPPSNQSKVADLVKNHGIIYVLEVAKYYDDPSLPIIGQVVNKLIKTLSYLPGFISMHDVPYFDFLNRVQAEEEKLRSLGLWEVPHPWLNLFVPKSQIVDFHNGVVEDILLRQNSTSGVALFYPTNRNKWDNRMSAMIPDEDVFYVVGLLQSASSQNVQEMESVNETIIRFCKDSGIKVKQYLMHYARKEDWVEHFGSKWGDFLKRKHLFDPMKLLCPGQDIF</sequence>
<dbReference type="Gene3D" id="3.30.465.10">
    <property type="match status" value="1"/>
</dbReference>
<dbReference type="InterPro" id="IPR016167">
    <property type="entry name" value="FAD-bd_PCMH_sub1"/>
</dbReference>
<proteinExistence type="inferred from homology"/>
<dbReference type="PROSITE" id="PS00862">
    <property type="entry name" value="OX2_COVAL_FAD"/>
    <property type="match status" value="1"/>
</dbReference>
<dbReference type="Gene3D" id="3.40.462.10">
    <property type="entry name" value="FAD-linked oxidases, C-terminal domain"/>
    <property type="match status" value="1"/>
</dbReference>
<keyword evidence="11" id="KW-1185">Reference proteome</keyword>
<evidence type="ECO:0000256" key="5">
    <source>
        <dbReference type="ARBA" id="ARBA00022827"/>
    </source>
</evidence>
<dbReference type="InterPro" id="IPR015345">
    <property type="entry name" value="Cytokinin_DH_FAD/cytokin-bd"/>
</dbReference>
<dbReference type="FunFam" id="3.40.462.10:FF:000001">
    <property type="entry name" value="Cytokinin dehydrogenase 2"/>
    <property type="match status" value="1"/>
</dbReference>
<dbReference type="EC" id="1.5.99.12" evidence="3"/>
<dbReference type="InterPro" id="IPR016166">
    <property type="entry name" value="FAD-bd_PCMH"/>
</dbReference>
<feature type="signal peptide" evidence="8">
    <location>
        <begin position="1"/>
        <end position="22"/>
    </location>
</feature>
<comment type="catalytic activity">
    <reaction evidence="7">
        <text>N(6)-dimethylallyladenine + A + H2O = 3-methyl-2-butenal + adenine + AH2</text>
        <dbReference type="Rhea" id="RHEA:13625"/>
        <dbReference type="ChEBI" id="CHEBI:13193"/>
        <dbReference type="ChEBI" id="CHEBI:15377"/>
        <dbReference type="ChEBI" id="CHEBI:15825"/>
        <dbReference type="ChEBI" id="CHEBI:16708"/>
        <dbReference type="ChEBI" id="CHEBI:17499"/>
        <dbReference type="ChEBI" id="CHEBI:17660"/>
        <dbReference type="EC" id="1.5.99.12"/>
    </reaction>
</comment>
<dbReference type="InterPro" id="IPR016164">
    <property type="entry name" value="FAD-linked_Oxase-like_C"/>
</dbReference>
<keyword evidence="6" id="KW-0560">Oxidoreductase</keyword>
<gene>
    <name evidence="10" type="ORF">ERUC_LOCUS23298</name>
</gene>
<evidence type="ECO:0000256" key="2">
    <source>
        <dbReference type="ARBA" id="ARBA00005466"/>
    </source>
</evidence>
<comment type="cofactor">
    <cofactor evidence="1">
        <name>FAD</name>
        <dbReference type="ChEBI" id="CHEBI:57692"/>
    </cofactor>
</comment>
<dbReference type="InterPro" id="IPR016169">
    <property type="entry name" value="FAD-bd_PCMH_sub2"/>
</dbReference>
<evidence type="ECO:0000256" key="3">
    <source>
        <dbReference type="ARBA" id="ARBA00011928"/>
    </source>
</evidence>
<dbReference type="PANTHER" id="PTHR13878:SF140">
    <property type="entry name" value="CYTOKININ DEHYDROGENASE"/>
    <property type="match status" value="1"/>
</dbReference>
<evidence type="ECO:0000259" key="9">
    <source>
        <dbReference type="PROSITE" id="PS51387"/>
    </source>
</evidence>
<comment type="caution">
    <text evidence="10">The sequence shown here is derived from an EMBL/GenBank/DDBJ whole genome shotgun (WGS) entry which is preliminary data.</text>
</comment>
<dbReference type="PANTHER" id="PTHR13878">
    <property type="entry name" value="GULONOLACTONE OXIDASE"/>
    <property type="match status" value="1"/>
</dbReference>
<dbReference type="InterPro" id="IPR036318">
    <property type="entry name" value="FAD-bd_PCMH-like_sf"/>
</dbReference>
<keyword evidence="4" id="KW-0285">Flavoprotein</keyword>
<evidence type="ECO:0000256" key="1">
    <source>
        <dbReference type="ARBA" id="ARBA00001974"/>
    </source>
</evidence>
<dbReference type="SUPFAM" id="SSF56176">
    <property type="entry name" value="FAD-binding/transporter-associated domain-like"/>
    <property type="match status" value="1"/>
</dbReference>
<dbReference type="Pfam" id="PF09265">
    <property type="entry name" value="Cytokin-bind"/>
    <property type="match status" value="1"/>
</dbReference>
<evidence type="ECO:0000256" key="8">
    <source>
        <dbReference type="SAM" id="SignalP"/>
    </source>
</evidence>
<accession>A0ABC8KG78</accession>